<protein>
    <submittedName>
        <fullName evidence="1">Uncharacterized protein</fullName>
    </submittedName>
</protein>
<dbReference type="Proteomes" id="UP000319375">
    <property type="component" value="Unassembled WGS sequence"/>
</dbReference>
<dbReference type="AlphaFoldDB" id="A0A5C5S683"/>
<reference evidence="1 2" key="1">
    <citation type="submission" date="2019-06" db="EMBL/GenBank/DDBJ databases">
        <title>Tsukamurella conjunctivitidis sp. nov., Tsukamurella assacharolytica sp. nov. and Tsukamurella sputae sp. nov. isolated from patients with conjunctivitis, bacteraemia (lymphoma) and respiratory infection (sputum) in Hong Kong.</title>
        <authorList>
            <person name="Teng J.L.L."/>
            <person name="Lee H.H."/>
            <person name="Fong J.Y.H."/>
            <person name="Fok K.M.N."/>
            <person name="Lau S.K.P."/>
            <person name="Woo P.C.Y."/>
        </authorList>
    </citation>
    <scope>NUCLEOTIDE SEQUENCE [LARGE SCALE GENOMIC DNA]</scope>
    <source>
        <strain evidence="1 2">HKU72</strain>
    </source>
</reference>
<name>A0A5C5S683_9ACTN</name>
<dbReference type="OrthoDB" id="9778153at2"/>
<gene>
    <name evidence="1" type="ORF">FK530_00175</name>
</gene>
<accession>A0A5C5S683</accession>
<proteinExistence type="predicted"/>
<evidence type="ECO:0000313" key="1">
    <source>
        <dbReference type="EMBL" id="TWS30986.1"/>
    </source>
</evidence>
<evidence type="ECO:0000313" key="2">
    <source>
        <dbReference type="Proteomes" id="UP000319375"/>
    </source>
</evidence>
<keyword evidence="2" id="KW-1185">Reference proteome</keyword>
<dbReference type="EMBL" id="VIGX01000001">
    <property type="protein sequence ID" value="TWS30986.1"/>
    <property type="molecule type" value="Genomic_DNA"/>
</dbReference>
<sequence>MAEAVARHRRDLAAGEPMLTHRFLCPAARIDELRAALTGSDRITLGLIGSGTALSAAAAVVEADPRLRIALVEFAADPGRLGAEVRAASTCGAAVFVEPVERADTPRLATALTGLGAGLKIRCGGVRAEMFPSPTHVAEALLVAAAAGVPVKATAGLHHAVRHRDPRTGFVHHGFLNLVVGAARAALDGGRDDVAEALSITDGAALAAEAAELAPESVTTTRRLLASYGSCNTAVPPAETAALGLAPVAPEREGHRS</sequence>
<organism evidence="1 2">
    <name type="scientific">Tsukamurella conjunctivitidis</name>
    <dbReference type="NCBI Taxonomy" id="2592068"/>
    <lineage>
        <taxon>Bacteria</taxon>
        <taxon>Bacillati</taxon>
        <taxon>Actinomycetota</taxon>
        <taxon>Actinomycetes</taxon>
        <taxon>Mycobacteriales</taxon>
        <taxon>Tsukamurellaceae</taxon>
        <taxon>Tsukamurella</taxon>
    </lineage>
</organism>
<comment type="caution">
    <text evidence="1">The sequence shown here is derived from an EMBL/GenBank/DDBJ whole genome shotgun (WGS) entry which is preliminary data.</text>
</comment>